<reference evidence="10 11" key="1">
    <citation type="submission" date="2019-02" db="EMBL/GenBank/DDBJ databases">
        <title>Deep-cultivation of Planctomycetes and their phenomic and genomic characterization uncovers novel biology.</title>
        <authorList>
            <person name="Wiegand S."/>
            <person name="Jogler M."/>
            <person name="Boedeker C."/>
            <person name="Pinto D."/>
            <person name="Vollmers J."/>
            <person name="Rivas-Marin E."/>
            <person name="Kohn T."/>
            <person name="Peeters S.H."/>
            <person name="Heuer A."/>
            <person name="Rast P."/>
            <person name="Oberbeckmann S."/>
            <person name="Bunk B."/>
            <person name="Jeske O."/>
            <person name="Meyerdierks A."/>
            <person name="Storesund J.E."/>
            <person name="Kallscheuer N."/>
            <person name="Luecker S."/>
            <person name="Lage O.M."/>
            <person name="Pohl T."/>
            <person name="Merkel B.J."/>
            <person name="Hornburger P."/>
            <person name="Mueller R.-W."/>
            <person name="Bruemmer F."/>
            <person name="Labrenz M."/>
            <person name="Spormann A.M."/>
            <person name="Op den Camp H."/>
            <person name="Overmann J."/>
            <person name="Amann R."/>
            <person name="Jetten M.S.M."/>
            <person name="Mascher T."/>
            <person name="Medema M.H."/>
            <person name="Devos D.P."/>
            <person name="Kaster A.-K."/>
            <person name="Ovreas L."/>
            <person name="Rohde M."/>
            <person name="Galperin M.Y."/>
            <person name="Jogler C."/>
        </authorList>
    </citation>
    <scope>NUCLEOTIDE SEQUENCE [LARGE SCALE GENOMIC DNA]</scope>
    <source>
        <strain evidence="10 11">Pan44</strain>
    </source>
</reference>
<protein>
    <submittedName>
        <fullName evidence="10">Bestrophin, RFP-TM, chloride channel</fullName>
    </submittedName>
</protein>
<dbReference type="PANTHER" id="PTHR33281:SF19">
    <property type="entry name" value="VOLTAGE-DEPENDENT ANION CHANNEL-FORMING PROTEIN YNEE"/>
    <property type="match status" value="1"/>
</dbReference>
<dbReference type="GO" id="GO:0005886">
    <property type="term" value="C:plasma membrane"/>
    <property type="evidence" value="ECO:0007669"/>
    <property type="project" value="UniProtKB-SubCell"/>
</dbReference>
<keyword evidence="6" id="KW-0406">Ion transport</keyword>
<keyword evidence="11" id="KW-1185">Reference proteome</keyword>
<dbReference type="OrthoDB" id="445589at2"/>
<proteinExistence type="inferred from homology"/>
<keyword evidence="3" id="KW-1003">Cell membrane</keyword>
<dbReference type="RefSeq" id="WP_145027538.1">
    <property type="nucleotide sequence ID" value="NZ_CP036271.1"/>
</dbReference>
<keyword evidence="5 9" id="KW-1133">Transmembrane helix</keyword>
<evidence type="ECO:0000256" key="8">
    <source>
        <dbReference type="ARBA" id="ARBA00034708"/>
    </source>
</evidence>
<evidence type="ECO:0000256" key="9">
    <source>
        <dbReference type="SAM" id="Phobius"/>
    </source>
</evidence>
<evidence type="ECO:0000256" key="6">
    <source>
        <dbReference type="ARBA" id="ARBA00023065"/>
    </source>
</evidence>
<name>A0A517S9Q4_9PLAN</name>
<comment type="subcellular location">
    <subcellularLocation>
        <location evidence="1">Cell membrane</location>
        <topology evidence="1">Multi-pass membrane protein</topology>
    </subcellularLocation>
</comment>
<organism evidence="10 11">
    <name type="scientific">Caulifigura coniformis</name>
    <dbReference type="NCBI Taxonomy" id="2527983"/>
    <lineage>
        <taxon>Bacteria</taxon>
        <taxon>Pseudomonadati</taxon>
        <taxon>Planctomycetota</taxon>
        <taxon>Planctomycetia</taxon>
        <taxon>Planctomycetales</taxon>
        <taxon>Planctomycetaceae</taxon>
        <taxon>Caulifigura</taxon>
    </lineage>
</organism>
<dbReference type="GO" id="GO:0005254">
    <property type="term" value="F:chloride channel activity"/>
    <property type="evidence" value="ECO:0007669"/>
    <property type="project" value="InterPro"/>
</dbReference>
<keyword evidence="2" id="KW-0813">Transport</keyword>
<comment type="similarity">
    <text evidence="8">Belongs to the anion channel-forming bestrophin (TC 1.A.46) family.</text>
</comment>
<feature type="transmembrane region" description="Helical" evidence="9">
    <location>
        <begin position="16"/>
        <end position="35"/>
    </location>
</feature>
<evidence type="ECO:0000256" key="5">
    <source>
        <dbReference type="ARBA" id="ARBA00022989"/>
    </source>
</evidence>
<evidence type="ECO:0000256" key="4">
    <source>
        <dbReference type="ARBA" id="ARBA00022692"/>
    </source>
</evidence>
<sequence>MPIRDTLTPLTNSRTLSRVAIYSTLMGMYALLAIWKEHTRYADFADFPAQIHAALTLVLGWLLVFRTNAAYTRWWEARTLWGSLVNASRNLSAKLFHLVDLPEESRRRMEKLIIAFPRALRDHLRRQPCDRETAKLLDDSEAGAHTPAAIVTRLYAELGRLKSERIVDANELRLIDVELRTMLDVCGACERILNTRIVRSYRTFARQCIALDLATFPWGIVESFRWWTVPLTMITAYFLFGLETVAEHIEEPFGFDEDDLDLDALCRGIETSVTQITNSASGRTRPLAETPV</sequence>
<evidence type="ECO:0000313" key="11">
    <source>
        <dbReference type="Proteomes" id="UP000315700"/>
    </source>
</evidence>
<feature type="transmembrane region" description="Helical" evidence="9">
    <location>
        <begin position="47"/>
        <end position="65"/>
    </location>
</feature>
<evidence type="ECO:0000256" key="1">
    <source>
        <dbReference type="ARBA" id="ARBA00004651"/>
    </source>
</evidence>
<evidence type="ECO:0000256" key="7">
    <source>
        <dbReference type="ARBA" id="ARBA00023136"/>
    </source>
</evidence>
<dbReference type="InterPro" id="IPR044669">
    <property type="entry name" value="YneE/VCCN1/2-like"/>
</dbReference>
<dbReference type="AlphaFoldDB" id="A0A517S9Q4"/>
<dbReference type="PANTHER" id="PTHR33281">
    <property type="entry name" value="UPF0187 PROTEIN YNEE"/>
    <property type="match status" value="1"/>
</dbReference>
<gene>
    <name evidence="10" type="ORF">Pan44_08550</name>
</gene>
<keyword evidence="4 9" id="KW-0812">Transmembrane</keyword>
<dbReference type="Proteomes" id="UP000315700">
    <property type="component" value="Chromosome"/>
</dbReference>
<evidence type="ECO:0000256" key="2">
    <source>
        <dbReference type="ARBA" id="ARBA00022448"/>
    </source>
</evidence>
<keyword evidence="7 9" id="KW-0472">Membrane</keyword>
<dbReference type="InParanoid" id="A0A517S9Q4"/>
<dbReference type="EMBL" id="CP036271">
    <property type="protein sequence ID" value="QDT52842.1"/>
    <property type="molecule type" value="Genomic_DNA"/>
</dbReference>
<dbReference type="Pfam" id="PF25539">
    <property type="entry name" value="Bestrophin_2"/>
    <property type="match status" value="1"/>
</dbReference>
<evidence type="ECO:0000256" key="3">
    <source>
        <dbReference type="ARBA" id="ARBA00022475"/>
    </source>
</evidence>
<evidence type="ECO:0000313" key="10">
    <source>
        <dbReference type="EMBL" id="QDT52842.1"/>
    </source>
</evidence>
<accession>A0A517S9Q4</accession>
<dbReference type="KEGG" id="ccos:Pan44_08550"/>